<evidence type="ECO:0000313" key="3">
    <source>
        <dbReference type="Proteomes" id="UP001229651"/>
    </source>
</evidence>
<feature type="region of interest" description="Disordered" evidence="1">
    <location>
        <begin position="1"/>
        <end position="33"/>
    </location>
</feature>
<dbReference type="EMBL" id="JAUSUT010000001">
    <property type="protein sequence ID" value="MDQ0381502.1"/>
    <property type="molecule type" value="Genomic_DNA"/>
</dbReference>
<sequence>MPAKLACEPSSPVAELRTATGRLTSVHRTHSRS</sequence>
<accession>A0ABU0F395</accession>
<reference evidence="2 3" key="1">
    <citation type="submission" date="2023-07" db="EMBL/GenBank/DDBJ databases">
        <title>Sequencing the genomes of 1000 actinobacteria strains.</title>
        <authorList>
            <person name="Klenk H.-P."/>
        </authorList>
    </citation>
    <scope>NUCLEOTIDE SEQUENCE [LARGE SCALE GENOMIC DNA]</scope>
    <source>
        <strain evidence="2 3">DSM 45805</strain>
    </source>
</reference>
<dbReference type="Proteomes" id="UP001229651">
    <property type="component" value="Unassembled WGS sequence"/>
</dbReference>
<protein>
    <submittedName>
        <fullName evidence="2">Uncharacterized protein</fullName>
    </submittedName>
</protein>
<evidence type="ECO:0000313" key="2">
    <source>
        <dbReference type="EMBL" id="MDQ0381502.1"/>
    </source>
</evidence>
<comment type="caution">
    <text evidence="2">The sequence shown here is derived from an EMBL/GenBank/DDBJ whole genome shotgun (WGS) entry which is preliminary data.</text>
</comment>
<keyword evidence="3" id="KW-1185">Reference proteome</keyword>
<evidence type="ECO:0000256" key="1">
    <source>
        <dbReference type="SAM" id="MobiDB-lite"/>
    </source>
</evidence>
<proteinExistence type="predicted"/>
<organism evidence="2 3">
    <name type="scientific">Amycolatopsis thermophila</name>
    <dbReference type="NCBI Taxonomy" id="206084"/>
    <lineage>
        <taxon>Bacteria</taxon>
        <taxon>Bacillati</taxon>
        <taxon>Actinomycetota</taxon>
        <taxon>Actinomycetes</taxon>
        <taxon>Pseudonocardiales</taxon>
        <taxon>Pseudonocardiaceae</taxon>
        <taxon>Amycolatopsis</taxon>
    </lineage>
</organism>
<name>A0ABU0F395_9PSEU</name>
<gene>
    <name evidence="2" type="ORF">FB470_005496</name>
</gene>